<dbReference type="PROSITE" id="PS01324">
    <property type="entry name" value="GLYCOSYL_HYDROL_F4"/>
    <property type="match status" value="1"/>
</dbReference>
<comment type="similarity">
    <text evidence="1 11">Belongs to the glycosyl hydrolase 4 family.</text>
</comment>
<evidence type="ECO:0000256" key="10">
    <source>
        <dbReference type="PIRSR" id="PIRSR601088-4"/>
    </source>
</evidence>
<dbReference type="GO" id="GO:0016616">
    <property type="term" value="F:oxidoreductase activity, acting on the CH-OH group of donors, NAD or NADP as acceptor"/>
    <property type="evidence" value="ECO:0007669"/>
    <property type="project" value="InterPro"/>
</dbReference>
<keyword evidence="4 11" id="KW-0520">NAD</keyword>
<dbReference type="EC" id="3.2.1.86" evidence="13"/>
<dbReference type="InterPro" id="IPR036291">
    <property type="entry name" value="NAD(P)-bd_dom_sf"/>
</dbReference>
<dbReference type="SUPFAM" id="SSF56327">
    <property type="entry name" value="LDH C-terminal domain-like"/>
    <property type="match status" value="1"/>
</dbReference>
<gene>
    <name evidence="13" type="ORF">MJB10_04255</name>
</gene>
<organism evidence="13 14">
    <name type="scientific">Paenibacillus roseopurpureus</name>
    <dbReference type="NCBI Taxonomy" id="2918901"/>
    <lineage>
        <taxon>Bacteria</taxon>
        <taxon>Bacillati</taxon>
        <taxon>Bacillota</taxon>
        <taxon>Bacilli</taxon>
        <taxon>Bacillales</taxon>
        <taxon>Paenibacillaceae</taxon>
        <taxon>Paenibacillus</taxon>
    </lineage>
</organism>
<evidence type="ECO:0000313" key="14">
    <source>
        <dbReference type="Proteomes" id="UP001304650"/>
    </source>
</evidence>
<feature type="binding site" evidence="8">
    <location>
        <position position="144"/>
    </location>
    <ligand>
        <name>substrate</name>
    </ligand>
</feature>
<evidence type="ECO:0000256" key="2">
    <source>
        <dbReference type="ARBA" id="ARBA00022723"/>
    </source>
</evidence>
<evidence type="ECO:0000259" key="12">
    <source>
        <dbReference type="Pfam" id="PF11975"/>
    </source>
</evidence>
<feature type="domain" description="Glycosyl hydrolase family 4 C-terminal" evidence="12">
    <location>
        <begin position="190"/>
        <end position="433"/>
    </location>
</feature>
<dbReference type="KEGG" id="proo:MJB10_04255"/>
<dbReference type="GO" id="GO:0046872">
    <property type="term" value="F:metal ion binding"/>
    <property type="evidence" value="ECO:0007669"/>
    <property type="project" value="UniProtKB-KW"/>
</dbReference>
<evidence type="ECO:0000256" key="8">
    <source>
        <dbReference type="PIRSR" id="PIRSR601088-2"/>
    </source>
</evidence>
<dbReference type="Gene3D" id="3.40.50.720">
    <property type="entry name" value="NAD(P)-binding Rossmann-like Domain"/>
    <property type="match status" value="1"/>
</dbReference>
<dbReference type="PANTHER" id="PTHR32092:SF5">
    <property type="entry name" value="6-PHOSPHO-BETA-GLUCOSIDASE"/>
    <property type="match status" value="1"/>
</dbReference>
<evidence type="ECO:0000256" key="3">
    <source>
        <dbReference type="ARBA" id="ARBA00022801"/>
    </source>
</evidence>
<evidence type="ECO:0000256" key="11">
    <source>
        <dbReference type="RuleBase" id="RU361152"/>
    </source>
</evidence>
<feature type="active site" description="Proton donor" evidence="7">
    <location>
        <position position="166"/>
    </location>
</feature>
<keyword evidence="9" id="KW-0533">Nickel</keyword>
<sequence>MKLAILGGAGMRTALLVNGLVRHSEELQFDEVALYDNDEERLMIMGRLSEYIAKTKDAPFRVTFTTDVREALTGADFIFSAVRVGQEESRVHDERVALKHGVLGQETTGPGGFAMALRTIPVMIEYSRIINEVCPNAWLLNFSNPSGLLAQALNTYGQCKTIGICDAHAGMKNALSKFLKVHFSRLQVDYFGLNHLGWIPRVYMDGVDQLPMILDRFEELAKGAHVFSFFEPELIRNIGMLPNEYLYYFYYHDLSVRNILETGETRGEQIVKLNRPLFARIAPLIREGKLAEAWKDYNETLDKRSSTYMSRETSGALHNIHEHEAEAFNQFEEEGYEGLAINVIKGIHLNKQQVLTLNVPNRGTIAGLKDDDVVEVPCIVNKNGPTPLTVGTVPDLAMSLIQPVKTYERFAVEAAVKGDYQAALNALTVHPLVPSFTVAKSMMDEYLQVHKKYLPQFQ</sequence>
<evidence type="ECO:0000256" key="4">
    <source>
        <dbReference type="ARBA" id="ARBA00023027"/>
    </source>
</evidence>
<keyword evidence="9" id="KW-0408">Iron</keyword>
<keyword evidence="5 9" id="KW-0464">Manganese</keyword>
<keyword evidence="14" id="KW-1185">Reference proteome</keyword>
<reference evidence="13" key="1">
    <citation type="submission" date="2022-02" db="EMBL/GenBank/DDBJ databases">
        <title>Paenibacillus sp. MBLB1832 Whole Genome Shotgun Sequencing.</title>
        <authorList>
            <person name="Hwang C.Y."/>
            <person name="Cho E.-S."/>
            <person name="Seo M.-J."/>
        </authorList>
    </citation>
    <scope>NUCLEOTIDE SEQUENCE</scope>
    <source>
        <strain evidence="13">MBLB1832</strain>
    </source>
</reference>
<evidence type="ECO:0000256" key="9">
    <source>
        <dbReference type="PIRSR" id="PIRSR601088-3"/>
    </source>
</evidence>
<keyword evidence="2 9" id="KW-0479">Metal-binding</keyword>
<dbReference type="Proteomes" id="UP001304650">
    <property type="component" value="Chromosome"/>
</dbReference>
<dbReference type="InterPro" id="IPR015955">
    <property type="entry name" value="Lactate_DH/Glyco_Ohase_4_C"/>
</dbReference>
<protein>
    <submittedName>
        <fullName evidence="13">6-phospho-beta-glucosidase</fullName>
        <ecNumber evidence="13">3.2.1.86</ecNumber>
    </submittedName>
</protein>
<accession>A0AA96LSY0</accession>
<dbReference type="CDD" id="cd05296">
    <property type="entry name" value="GH4_P_beta_glucosidase"/>
    <property type="match status" value="1"/>
</dbReference>
<feature type="site" description="Increases basicity of active site Tyr" evidence="10">
    <location>
        <position position="106"/>
    </location>
</feature>
<dbReference type="Pfam" id="PF02056">
    <property type="entry name" value="Glyco_hydro_4"/>
    <property type="match status" value="1"/>
</dbReference>
<dbReference type="InterPro" id="IPR022616">
    <property type="entry name" value="Glyco_hydro_4_C"/>
</dbReference>
<feature type="binding site" evidence="9">
    <location>
        <position position="165"/>
    </location>
    <ligand>
        <name>Mn(2+)</name>
        <dbReference type="ChEBI" id="CHEBI:29035"/>
    </ligand>
</feature>
<dbReference type="Gene3D" id="3.90.110.10">
    <property type="entry name" value="Lactate dehydrogenase/glycoside hydrolase, family 4, C-terminal"/>
    <property type="match status" value="1"/>
</dbReference>
<feature type="binding site" evidence="8">
    <location>
        <position position="90"/>
    </location>
    <ligand>
        <name>substrate</name>
    </ligand>
</feature>
<feature type="active site" description="Proton acceptor" evidence="7">
    <location>
        <position position="245"/>
    </location>
</feature>
<evidence type="ECO:0000313" key="13">
    <source>
        <dbReference type="EMBL" id="WNR45358.1"/>
    </source>
</evidence>
<dbReference type="AlphaFoldDB" id="A0AA96LSY0"/>
<dbReference type="SUPFAM" id="SSF51735">
    <property type="entry name" value="NAD(P)-binding Rossmann-fold domains"/>
    <property type="match status" value="1"/>
</dbReference>
<dbReference type="GO" id="GO:0005975">
    <property type="term" value="P:carbohydrate metabolic process"/>
    <property type="evidence" value="ECO:0007669"/>
    <property type="project" value="InterPro"/>
</dbReference>
<keyword evidence="9" id="KW-0170">Cobalt</keyword>
<proteinExistence type="inferred from homology"/>
<feature type="binding site" evidence="9">
    <location>
        <position position="195"/>
    </location>
    <ligand>
        <name>Mn(2+)</name>
        <dbReference type="ChEBI" id="CHEBI:29035"/>
    </ligand>
</feature>
<evidence type="ECO:0000256" key="5">
    <source>
        <dbReference type="ARBA" id="ARBA00023211"/>
    </source>
</evidence>
<keyword evidence="3 11" id="KW-0378">Hydrolase</keyword>
<evidence type="ECO:0000256" key="7">
    <source>
        <dbReference type="PIRSR" id="PIRSR601088-1"/>
    </source>
</evidence>
<dbReference type="PRINTS" id="PR00732">
    <property type="entry name" value="GLHYDRLASE4"/>
</dbReference>
<dbReference type="PANTHER" id="PTHR32092">
    <property type="entry name" value="6-PHOSPHO-BETA-GLUCOSIDASE-RELATED"/>
    <property type="match status" value="1"/>
</dbReference>
<dbReference type="GO" id="GO:0008706">
    <property type="term" value="F:6-phospho-beta-glucosidase activity"/>
    <property type="evidence" value="ECO:0007669"/>
    <property type="project" value="UniProtKB-EC"/>
</dbReference>
<dbReference type="InterPro" id="IPR019802">
    <property type="entry name" value="GlycHydrolase_4_CS"/>
</dbReference>
<dbReference type="Pfam" id="PF11975">
    <property type="entry name" value="Glyco_hydro_4C"/>
    <property type="match status" value="1"/>
</dbReference>
<evidence type="ECO:0000256" key="6">
    <source>
        <dbReference type="ARBA" id="ARBA00023295"/>
    </source>
</evidence>
<dbReference type="EMBL" id="CP130319">
    <property type="protein sequence ID" value="WNR45358.1"/>
    <property type="molecule type" value="Genomic_DNA"/>
</dbReference>
<comment type="cofactor">
    <cofactor evidence="11">
        <name>NAD(+)</name>
        <dbReference type="ChEBI" id="CHEBI:57540"/>
    </cofactor>
    <text evidence="11">Binds 1 NAD(+) per subunit.</text>
</comment>
<keyword evidence="6 11" id="KW-0326">Glycosidase</keyword>
<name>A0AA96LSY0_9BACL</name>
<dbReference type="InterPro" id="IPR001088">
    <property type="entry name" value="Glyco_hydro_4"/>
</dbReference>
<evidence type="ECO:0000256" key="1">
    <source>
        <dbReference type="ARBA" id="ARBA00010141"/>
    </source>
</evidence>
<dbReference type="RefSeq" id="WP_314802040.1">
    <property type="nucleotide sequence ID" value="NZ_CP130319.1"/>
</dbReference>